<reference evidence="2 3" key="1">
    <citation type="submission" date="2016-02" db="EMBL/GenBank/DDBJ databases">
        <title>Species-wide whole genome sequencing reveals diversity, host range in Lonsdalea quercina.</title>
        <authorList>
            <person name="Li Y."/>
        </authorList>
    </citation>
    <scope>NUCLEOTIDE SEQUENCE [LARGE SCALE GENOMIC DNA]</scope>
    <source>
        <strain evidence="2 3">CFCC 12721</strain>
    </source>
</reference>
<comment type="caution">
    <text evidence="2">The sequence shown here is derived from an EMBL/GenBank/DDBJ whole genome shotgun (WGS) entry which is preliminary data.</text>
</comment>
<evidence type="ECO:0000313" key="3">
    <source>
        <dbReference type="Proteomes" id="UP000250186"/>
    </source>
</evidence>
<dbReference type="EMBL" id="LUSW01000048">
    <property type="protein sequence ID" value="RAT31244.1"/>
    <property type="molecule type" value="Genomic_DNA"/>
</dbReference>
<feature type="transmembrane region" description="Helical" evidence="1">
    <location>
        <begin position="7"/>
        <end position="27"/>
    </location>
</feature>
<name>A0ABX9EKK7_9GAMM</name>
<organism evidence="2 3">
    <name type="scientific">Lonsdalea populi</name>
    <dbReference type="NCBI Taxonomy" id="1172565"/>
    <lineage>
        <taxon>Bacteria</taxon>
        <taxon>Pseudomonadati</taxon>
        <taxon>Pseudomonadota</taxon>
        <taxon>Gammaproteobacteria</taxon>
        <taxon>Enterobacterales</taxon>
        <taxon>Pectobacteriaceae</taxon>
        <taxon>Lonsdalea</taxon>
    </lineage>
</organism>
<keyword evidence="3" id="KW-1185">Reference proteome</keyword>
<dbReference type="Proteomes" id="UP000250186">
    <property type="component" value="Unassembled WGS sequence"/>
</dbReference>
<keyword evidence="1" id="KW-1133">Transmembrane helix</keyword>
<accession>A0ABX9EKK7</accession>
<sequence>MAGYVPLSARVWAFITLAITALFYFSLDGVLDIYARLYILSAALTPFLKTAEEIVPRTAMKNKMA</sequence>
<gene>
    <name evidence="2" type="ORF">AU492_15790</name>
</gene>
<proteinExistence type="predicted"/>
<protein>
    <submittedName>
        <fullName evidence="2">Uncharacterized protein</fullName>
    </submittedName>
</protein>
<keyword evidence="1" id="KW-0812">Transmembrane</keyword>
<evidence type="ECO:0000256" key="1">
    <source>
        <dbReference type="SAM" id="Phobius"/>
    </source>
</evidence>
<keyword evidence="1" id="KW-0472">Membrane</keyword>
<evidence type="ECO:0000313" key="2">
    <source>
        <dbReference type="EMBL" id="RAT31244.1"/>
    </source>
</evidence>
<dbReference type="RefSeq" id="WP_146741457.1">
    <property type="nucleotide sequence ID" value="NZ_LUSR01000018.1"/>
</dbReference>